<evidence type="ECO:0000256" key="8">
    <source>
        <dbReference type="ARBA" id="ARBA00022771"/>
    </source>
</evidence>
<evidence type="ECO:0000256" key="7">
    <source>
        <dbReference type="ARBA" id="ARBA00022723"/>
    </source>
</evidence>
<keyword evidence="8" id="KW-0863">Zinc-finger</keyword>
<keyword evidence="9" id="KW-0498">Mitosis</keyword>
<name>A0ABD1DC57_CULPP</name>
<comment type="caution">
    <text evidence="17">The sequence shown here is derived from an EMBL/GenBank/DDBJ whole genome shotgun (WGS) entry which is preliminary data.</text>
</comment>
<evidence type="ECO:0000256" key="15">
    <source>
        <dbReference type="SAM" id="MobiDB-lite"/>
    </source>
</evidence>
<keyword evidence="7" id="KW-0479">Metal-binding</keyword>
<dbReference type="Proteomes" id="UP001562425">
    <property type="component" value="Unassembled WGS sequence"/>
</dbReference>
<evidence type="ECO:0000256" key="3">
    <source>
        <dbReference type="ARBA" id="ARBA00017358"/>
    </source>
</evidence>
<keyword evidence="5" id="KW-0217">Developmental protein</keyword>
<evidence type="ECO:0000256" key="14">
    <source>
        <dbReference type="ARBA" id="ARBA00030672"/>
    </source>
</evidence>
<dbReference type="SUPFAM" id="SSF57667">
    <property type="entry name" value="beta-beta-alpha zinc fingers"/>
    <property type="match status" value="1"/>
</dbReference>
<dbReference type="PANTHER" id="PTHR13278">
    <property type="entry name" value="ZINC FINGER PROTEIN 830"/>
    <property type="match status" value="1"/>
</dbReference>
<protein>
    <recommendedName>
        <fullName evidence="3">Zinc finger protein 830</fullName>
    </recommendedName>
    <alternativeName>
        <fullName evidence="14">Coiled-coil domain-containing protein 16</fullName>
    </alternativeName>
</protein>
<feature type="region of interest" description="Disordered" evidence="15">
    <location>
        <begin position="110"/>
        <end position="168"/>
    </location>
</feature>
<dbReference type="GO" id="GO:0008270">
    <property type="term" value="F:zinc ion binding"/>
    <property type="evidence" value="ECO:0007669"/>
    <property type="project" value="UniProtKB-KW"/>
</dbReference>
<reference evidence="17 18" key="1">
    <citation type="submission" date="2024-05" db="EMBL/GenBank/DDBJ databases">
        <title>Culex pipiens pipiens assembly and annotation.</title>
        <authorList>
            <person name="Alout H."/>
            <person name="Durand T."/>
        </authorList>
    </citation>
    <scope>NUCLEOTIDE SEQUENCE [LARGE SCALE GENOMIC DNA]</scope>
    <source>
        <strain evidence="17">HA-2024</strain>
        <tissue evidence="17">Whole body</tissue>
    </source>
</reference>
<keyword evidence="12" id="KW-0539">Nucleus</keyword>
<feature type="compositionally biased region" description="Acidic residues" evidence="15">
    <location>
        <begin position="329"/>
        <end position="343"/>
    </location>
</feature>
<evidence type="ECO:0000313" key="18">
    <source>
        <dbReference type="Proteomes" id="UP001562425"/>
    </source>
</evidence>
<feature type="region of interest" description="Disordered" evidence="15">
    <location>
        <begin position="313"/>
        <end position="353"/>
    </location>
</feature>
<dbReference type="EMBL" id="JBEHCU010006405">
    <property type="protein sequence ID" value="KAL1397183.1"/>
    <property type="molecule type" value="Genomic_DNA"/>
</dbReference>
<keyword evidence="13" id="KW-0131">Cell cycle</keyword>
<dbReference type="SMART" id="SM00451">
    <property type="entry name" value="ZnF_U1"/>
    <property type="match status" value="1"/>
</dbReference>
<dbReference type="InterPro" id="IPR013087">
    <property type="entry name" value="Znf_C2H2_type"/>
</dbReference>
<gene>
    <name evidence="17" type="ORF">pipiens_009952</name>
</gene>
<evidence type="ECO:0000256" key="2">
    <source>
        <dbReference type="ARBA" id="ARBA00004324"/>
    </source>
</evidence>
<evidence type="ECO:0000256" key="13">
    <source>
        <dbReference type="ARBA" id="ARBA00023306"/>
    </source>
</evidence>
<dbReference type="Pfam" id="PF23406">
    <property type="entry name" value="ZNF380_CC"/>
    <property type="match status" value="1"/>
</dbReference>
<sequence length="353" mass="38912">MGRNATIIQTHSVNDSPAKMSAAFKLAKKKYTQQDLRRLMNETKAGSAKQQPDGAGTTSAKKIDSPLAKYTESGQLTCALCRSVVRSEAVWKVHVNSKQHKENIEQAKKLKEQVKAQPKSEPPPAPAPSFKRPSSPGPRDVPGAGKKIKGILKNSSAKDDGGSLPADFFDAGVKIKRDLVNIRLPSGAGVSASKEDKDPAVEDAPAPPEEEEEKLPEGFFDDPKADAKARNIEYKDPNDEEWERFQRVIKDATTESLAIINEEQEESTAERQISEIDEQIRNWSRVLSLERKKDAVRQRTASAMAAGERRIIEGGGGAAVKTEIKKEDSDDEDGDEDGEFEEFPDWRAKKSFK</sequence>
<evidence type="ECO:0000256" key="5">
    <source>
        <dbReference type="ARBA" id="ARBA00022473"/>
    </source>
</evidence>
<proteinExistence type="predicted"/>
<evidence type="ECO:0000256" key="1">
    <source>
        <dbReference type="ARBA" id="ARBA00004286"/>
    </source>
</evidence>
<evidence type="ECO:0000313" key="17">
    <source>
        <dbReference type="EMBL" id="KAL1397183.1"/>
    </source>
</evidence>
<organism evidence="17 18">
    <name type="scientific">Culex pipiens pipiens</name>
    <name type="common">Northern house mosquito</name>
    <dbReference type="NCBI Taxonomy" id="38569"/>
    <lineage>
        <taxon>Eukaryota</taxon>
        <taxon>Metazoa</taxon>
        <taxon>Ecdysozoa</taxon>
        <taxon>Arthropoda</taxon>
        <taxon>Hexapoda</taxon>
        <taxon>Insecta</taxon>
        <taxon>Pterygota</taxon>
        <taxon>Neoptera</taxon>
        <taxon>Endopterygota</taxon>
        <taxon>Diptera</taxon>
        <taxon>Nematocera</taxon>
        <taxon>Culicoidea</taxon>
        <taxon>Culicidae</taxon>
        <taxon>Culicinae</taxon>
        <taxon>Culicini</taxon>
        <taxon>Culex</taxon>
        <taxon>Culex</taxon>
    </lineage>
</organism>
<evidence type="ECO:0000256" key="4">
    <source>
        <dbReference type="ARBA" id="ARBA00022454"/>
    </source>
</evidence>
<comment type="subcellular location">
    <subcellularLocation>
        <location evidence="1">Chromosome</location>
    </subcellularLocation>
    <subcellularLocation>
        <location evidence="2">Nucleus speckle</location>
    </subcellularLocation>
</comment>
<keyword evidence="11" id="KW-0175">Coiled coil</keyword>
<dbReference type="GO" id="GO:0005694">
    <property type="term" value="C:chromosome"/>
    <property type="evidence" value="ECO:0007669"/>
    <property type="project" value="UniProtKB-SubCell"/>
</dbReference>
<dbReference type="GO" id="GO:0016607">
    <property type="term" value="C:nuclear speck"/>
    <property type="evidence" value="ECO:0007669"/>
    <property type="project" value="UniProtKB-SubCell"/>
</dbReference>
<evidence type="ECO:0000256" key="11">
    <source>
        <dbReference type="ARBA" id="ARBA00023054"/>
    </source>
</evidence>
<evidence type="ECO:0000259" key="16">
    <source>
        <dbReference type="SMART" id="SM00451"/>
    </source>
</evidence>
<feature type="domain" description="U1-type" evidence="16">
    <location>
        <begin position="73"/>
        <end position="107"/>
    </location>
</feature>
<evidence type="ECO:0000256" key="12">
    <source>
        <dbReference type="ARBA" id="ARBA00023242"/>
    </source>
</evidence>
<evidence type="ECO:0000256" key="6">
    <source>
        <dbReference type="ARBA" id="ARBA00022618"/>
    </source>
</evidence>
<feature type="compositionally biased region" description="Basic and acidic residues" evidence="15">
    <location>
        <begin position="344"/>
        <end position="353"/>
    </location>
</feature>
<evidence type="ECO:0000256" key="9">
    <source>
        <dbReference type="ARBA" id="ARBA00022776"/>
    </source>
</evidence>
<accession>A0ABD1DC57</accession>
<dbReference type="PANTHER" id="PTHR13278:SF0">
    <property type="entry name" value="ZINC FINGER PROTEIN 830"/>
    <property type="match status" value="1"/>
</dbReference>
<dbReference type="InterPro" id="IPR036236">
    <property type="entry name" value="Znf_C2H2_sf"/>
</dbReference>
<evidence type="ECO:0000256" key="10">
    <source>
        <dbReference type="ARBA" id="ARBA00022833"/>
    </source>
</evidence>
<dbReference type="InterPro" id="IPR003604">
    <property type="entry name" value="Matrin/U1-like-C_Znf_C2H2"/>
</dbReference>
<dbReference type="GO" id="GO:0051301">
    <property type="term" value="P:cell division"/>
    <property type="evidence" value="ECO:0007669"/>
    <property type="project" value="UniProtKB-KW"/>
</dbReference>
<keyword evidence="4" id="KW-0158">Chromosome</keyword>
<dbReference type="Pfam" id="PF12874">
    <property type="entry name" value="zf-met"/>
    <property type="match status" value="1"/>
</dbReference>
<keyword evidence="18" id="KW-1185">Reference proteome</keyword>
<keyword evidence="10" id="KW-0862">Zinc</keyword>
<dbReference type="InterPro" id="IPR040050">
    <property type="entry name" value="ZNF830-like"/>
</dbReference>
<dbReference type="Gene3D" id="3.30.160.60">
    <property type="entry name" value="Classic Zinc Finger"/>
    <property type="match status" value="1"/>
</dbReference>
<dbReference type="InterPro" id="IPR059039">
    <property type="entry name" value="ZNF380_CC"/>
</dbReference>
<keyword evidence="6" id="KW-0132">Cell division</keyword>
<dbReference type="AlphaFoldDB" id="A0ABD1DC57"/>
<feature type="region of interest" description="Disordered" evidence="15">
    <location>
        <begin position="185"/>
        <end position="223"/>
    </location>
</feature>